<proteinExistence type="predicted"/>
<organism evidence="2 3">
    <name type="scientific">Cirrhinus molitorella</name>
    <name type="common">mud carp</name>
    <dbReference type="NCBI Taxonomy" id="172907"/>
    <lineage>
        <taxon>Eukaryota</taxon>
        <taxon>Metazoa</taxon>
        <taxon>Chordata</taxon>
        <taxon>Craniata</taxon>
        <taxon>Vertebrata</taxon>
        <taxon>Euteleostomi</taxon>
        <taxon>Actinopterygii</taxon>
        <taxon>Neopterygii</taxon>
        <taxon>Teleostei</taxon>
        <taxon>Ostariophysi</taxon>
        <taxon>Cypriniformes</taxon>
        <taxon>Cyprinidae</taxon>
        <taxon>Labeoninae</taxon>
        <taxon>Labeonini</taxon>
        <taxon>Cirrhinus</taxon>
    </lineage>
</organism>
<keyword evidence="3" id="KW-1185">Reference proteome</keyword>
<accession>A0ABR3LRU8</accession>
<sequence>MKGRGREDGGCRAQSPSAGGSVASKDVRSISSLIGWIAGWGLKSFCRGSVPARRGAQQERQEALRSCCRSRRDKKCVPRLEALAAEGYREVD</sequence>
<protein>
    <submittedName>
        <fullName evidence="2">Uncharacterized protein</fullName>
    </submittedName>
</protein>
<evidence type="ECO:0000313" key="2">
    <source>
        <dbReference type="EMBL" id="KAL1255055.1"/>
    </source>
</evidence>
<feature type="compositionally biased region" description="Basic and acidic residues" evidence="1">
    <location>
        <begin position="1"/>
        <end position="10"/>
    </location>
</feature>
<reference evidence="2 3" key="1">
    <citation type="submission" date="2023-09" db="EMBL/GenBank/DDBJ databases">
        <authorList>
            <person name="Wang M."/>
        </authorList>
    </citation>
    <scope>NUCLEOTIDE SEQUENCE [LARGE SCALE GENOMIC DNA]</scope>
    <source>
        <strain evidence="2">GT-2023</strain>
        <tissue evidence="2">Liver</tissue>
    </source>
</reference>
<comment type="caution">
    <text evidence="2">The sequence shown here is derived from an EMBL/GenBank/DDBJ whole genome shotgun (WGS) entry which is preliminary data.</text>
</comment>
<name>A0ABR3LRU8_9TELE</name>
<gene>
    <name evidence="2" type="ORF">QQF64_013116</name>
</gene>
<evidence type="ECO:0000256" key="1">
    <source>
        <dbReference type="SAM" id="MobiDB-lite"/>
    </source>
</evidence>
<dbReference type="EMBL" id="JAYMGO010000019">
    <property type="protein sequence ID" value="KAL1255055.1"/>
    <property type="molecule type" value="Genomic_DNA"/>
</dbReference>
<evidence type="ECO:0000313" key="3">
    <source>
        <dbReference type="Proteomes" id="UP001558613"/>
    </source>
</evidence>
<feature type="region of interest" description="Disordered" evidence="1">
    <location>
        <begin position="1"/>
        <end position="26"/>
    </location>
</feature>
<dbReference type="Proteomes" id="UP001558613">
    <property type="component" value="Unassembled WGS sequence"/>
</dbReference>